<protein>
    <submittedName>
        <fullName evidence="3">RCC1 and BTB domain-containing protein 2-like</fullName>
    </submittedName>
</protein>
<dbReference type="InterPro" id="IPR009091">
    <property type="entry name" value="RCC1/BLIP-II"/>
</dbReference>
<dbReference type="OMA" id="ICEAKFL"/>
<evidence type="ECO:0000313" key="2">
    <source>
        <dbReference type="Proteomes" id="UP000515146"/>
    </source>
</evidence>
<name>A0A6P6XYE8_DERPT</name>
<gene>
    <name evidence="3" type="primary">LOC113792385</name>
</gene>
<dbReference type="PROSITE" id="PS00626">
    <property type="entry name" value="RCC1_2"/>
    <property type="match status" value="1"/>
</dbReference>
<evidence type="ECO:0000256" key="1">
    <source>
        <dbReference type="PROSITE-ProRule" id="PRU00235"/>
    </source>
</evidence>
<dbReference type="KEGG" id="dpte:113792385"/>
<dbReference type="AlphaFoldDB" id="A0A6P6XYE8"/>
<keyword evidence="2" id="KW-1185">Reference proteome</keyword>
<evidence type="ECO:0000313" key="3">
    <source>
        <dbReference type="RefSeq" id="XP_027198075.1"/>
    </source>
</evidence>
<dbReference type="PANTHER" id="PTHR45982:SF1">
    <property type="entry name" value="REGULATOR OF CHROMOSOME CONDENSATION"/>
    <property type="match status" value="1"/>
</dbReference>
<dbReference type="Proteomes" id="UP000515146">
    <property type="component" value="Unplaced"/>
</dbReference>
<dbReference type="Pfam" id="PF13540">
    <property type="entry name" value="RCC1_2"/>
    <property type="match status" value="1"/>
</dbReference>
<feature type="non-terminal residue" evidence="3">
    <location>
        <position position="327"/>
    </location>
</feature>
<dbReference type="SUPFAM" id="SSF50985">
    <property type="entry name" value="RCC1/BLIP-II"/>
    <property type="match status" value="1"/>
</dbReference>
<dbReference type="PROSITE" id="PS50012">
    <property type="entry name" value="RCC1_3"/>
    <property type="match status" value="2"/>
</dbReference>
<dbReference type="Pfam" id="PF00415">
    <property type="entry name" value="RCC1"/>
    <property type="match status" value="1"/>
</dbReference>
<dbReference type="InParanoid" id="A0A6P6XYE8"/>
<sequence length="327" mass="36800">MANSPDTCVDIELFQDDFHLIDREFIRKIVSIFCDQYYGYLCMTNDATYAFGEDICTWLSLIHDPTQPKQINILNRKKIIQVDSGKEFVVMLTCDGQVYLASENSDWQTNNTLRLISTGDDRFQMIACGSNHLLLLRRDGHLFALGANTYGQLTGSSESSYETLVNTGLMNVEIIVCGWHHCLTLTNKNEFYSWGRNSNGQLGLGDKNGRRTPSLVSFQNDLITNPIKSILAGAFHSLFLLEDGQIFGCGHLQLGINVTVPTKIPLENVQNVACKNNLKFSLTLVDSSQYYVWGKNDKCLWSQPQKLNGQLKSFADASAMIFKYPMT</sequence>
<dbReference type="InterPro" id="IPR051553">
    <property type="entry name" value="Ran_GTPase-activating"/>
</dbReference>
<reference evidence="3" key="1">
    <citation type="submission" date="2025-08" db="UniProtKB">
        <authorList>
            <consortium name="RefSeq"/>
        </authorList>
    </citation>
    <scope>IDENTIFICATION</scope>
    <source>
        <strain evidence="3">Airmid</strain>
    </source>
</reference>
<feature type="repeat" description="RCC1" evidence="1">
    <location>
        <begin position="140"/>
        <end position="188"/>
    </location>
</feature>
<accession>A0A6P6XYE8</accession>
<dbReference type="InterPro" id="IPR000408">
    <property type="entry name" value="Reg_chr_condens"/>
</dbReference>
<feature type="repeat" description="RCC1" evidence="1">
    <location>
        <begin position="189"/>
        <end position="243"/>
    </location>
</feature>
<proteinExistence type="predicted"/>
<dbReference type="RefSeq" id="XP_027198075.1">
    <property type="nucleotide sequence ID" value="XM_027342274.1"/>
</dbReference>
<dbReference type="PANTHER" id="PTHR45982">
    <property type="entry name" value="REGULATOR OF CHROMOSOME CONDENSATION"/>
    <property type="match status" value="1"/>
</dbReference>
<dbReference type="Gene3D" id="2.130.10.30">
    <property type="entry name" value="Regulator of chromosome condensation 1/beta-lactamase-inhibitor protein II"/>
    <property type="match status" value="2"/>
</dbReference>
<organism evidence="2 3">
    <name type="scientific">Dermatophagoides pteronyssinus</name>
    <name type="common">European house dust mite</name>
    <dbReference type="NCBI Taxonomy" id="6956"/>
    <lineage>
        <taxon>Eukaryota</taxon>
        <taxon>Metazoa</taxon>
        <taxon>Ecdysozoa</taxon>
        <taxon>Arthropoda</taxon>
        <taxon>Chelicerata</taxon>
        <taxon>Arachnida</taxon>
        <taxon>Acari</taxon>
        <taxon>Acariformes</taxon>
        <taxon>Sarcoptiformes</taxon>
        <taxon>Astigmata</taxon>
        <taxon>Psoroptidia</taxon>
        <taxon>Analgoidea</taxon>
        <taxon>Pyroglyphidae</taxon>
        <taxon>Dermatophagoidinae</taxon>
        <taxon>Dermatophagoides</taxon>
    </lineage>
</organism>
<dbReference type="OrthoDB" id="10256179at2759"/>